<evidence type="ECO:0000256" key="1">
    <source>
        <dbReference type="SAM" id="MobiDB-lite"/>
    </source>
</evidence>
<dbReference type="OMA" id="AERIDYH"/>
<proteinExistence type="predicted"/>
<dbReference type="Proteomes" id="UP000005237">
    <property type="component" value="Unassembled WGS sequence"/>
</dbReference>
<organism evidence="2 3">
    <name type="scientific">Caenorhabditis japonica</name>
    <dbReference type="NCBI Taxonomy" id="281687"/>
    <lineage>
        <taxon>Eukaryota</taxon>
        <taxon>Metazoa</taxon>
        <taxon>Ecdysozoa</taxon>
        <taxon>Nematoda</taxon>
        <taxon>Chromadorea</taxon>
        <taxon>Rhabditida</taxon>
        <taxon>Rhabditina</taxon>
        <taxon>Rhabditomorpha</taxon>
        <taxon>Rhabditoidea</taxon>
        <taxon>Rhabditidae</taxon>
        <taxon>Peloderinae</taxon>
        <taxon>Caenorhabditis</taxon>
    </lineage>
</organism>
<protein>
    <submittedName>
        <fullName evidence="2">Uncharacterized protein</fullName>
    </submittedName>
</protein>
<name>A0A8R1E0E1_CAEJA</name>
<dbReference type="EnsemblMetazoa" id="CJA16951.1">
    <property type="protein sequence ID" value="CJA16951.1"/>
    <property type="gene ID" value="WBGene00136153"/>
</dbReference>
<keyword evidence="3" id="KW-1185">Reference proteome</keyword>
<dbReference type="AlphaFoldDB" id="A0A8R1E0E1"/>
<accession>A0A8R1E0E1</accession>
<sequence length="241" mass="28357">MLPDTREAKLRMQKLREEEKSKQDANDPDSPPEKQPKVAEKKFELPIEVVQCLQQLCSPKPSHNGPPVRPQPMKLEDGNIILPQLPPLQQLQQLQQIQNMIQYHEQQVKYRSYMQLEVLRQLRKQLSEQMMVHPTRAHYEALVDAAKNNELTPLSTAEKAQIEYFTSMADWTLEARSILQDKESPFYLFIFGRQVADFKNRINEIQTHEQFLVFAPLFAERIDYHRELINTLNRRVSCSVY</sequence>
<evidence type="ECO:0000313" key="3">
    <source>
        <dbReference type="Proteomes" id="UP000005237"/>
    </source>
</evidence>
<reference evidence="2" key="2">
    <citation type="submission" date="2022-06" db="UniProtKB">
        <authorList>
            <consortium name="EnsemblMetazoa"/>
        </authorList>
    </citation>
    <scope>IDENTIFICATION</scope>
    <source>
        <strain evidence="2">DF5081</strain>
    </source>
</reference>
<evidence type="ECO:0000313" key="2">
    <source>
        <dbReference type="EnsemblMetazoa" id="CJA16951.1"/>
    </source>
</evidence>
<feature type="region of interest" description="Disordered" evidence="1">
    <location>
        <begin position="1"/>
        <end position="41"/>
    </location>
</feature>
<reference evidence="3" key="1">
    <citation type="submission" date="2010-08" db="EMBL/GenBank/DDBJ databases">
        <authorList>
            <consortium name="Caenorhabditis japonica Sequencing Consortium"/>
            <person name="Wilson R.K."/>
        </authorList>
    </citation>
    <scope>NUCLEOTIDE SEQUENCE [LARGE SCALE GENOMIC DNA]</scope>
    <source>
        <strain evidence="3">DF5081</strain>
    </source>
</reference>